<sequence>MFRTKHQQNFVNKVCLKSILRKSNIYKKTMHLNTLDTNINIMIIKTNKELLEHVASKKHWDDNLVFLWRKKKDINTYLFKSEVDIVVCDSYFKVINLIRNAKPNNNFNLPNKAFNIWIGKIGMIDFFKIELNDYLSTLPLVKK</sequence>
<keyword evidence="2" id="KW-1185">Reference proteome</keyword>
<dbReference type="RefSeq" id="WP_036452638.1">
    <property type="nucleotide sequence ID" value="NZ_AWQU01000089.1"/>
</dbReference>
<proteinExistence type="predicted"/>
<evidence type="ECO:0000313" key="2">
    <source>
        <dbReference type="Proteomes" id="UP000028523"/>
    </source>
</evidence>
<protein>
    <submittedName>
        <fullName evidence="1">Uncharacterized protein</fullName>
    </submittedName>
</protein>
<organism evidence="1 2">
    <name type="scientific">Malacoplasma iowae DK-CPA</name>
    <dbReference type="NCBI Taxonomy" id="1394179"/>
    <lineage>
        <taxon>Bacteria</taxon>
        <taxon>Bacillati</taxon>
        <taxon>Mycoplasmatota</taxon>
        <taxon>Mycoplasmoidales</taxon>
        <taxon>Mycoplasmoidaceae</taxon>
        <taxon>Malacoplasma</taxon>
    </lineage>
</organism>
<evidence type="ECO:0000313" key="1">
    <source>
        <dbReference type="EMBL" id="KFB07188.1"/>
    </source>
</evidence>
<dbReference type="Proteomes" id="UP000028523">
    <property type="component" value="Unassembled WGS sequence"/>
</dbReference>
<dbReference type="AlphaFoldDB" id="A0A084U2K2"/>
<accession>A0A084U2K2</accession>
<reference evidence="1 2" key="1">
    <citation type="journal article" date="2014" name="PLoS ONE">
        <title>Reduction of Hydrogen Peroxide Accumulation and Toxicity by a Catalase from Mycoplasma iowae.</title>
        <authorList>
            <person name="Pritchard R.E."/>
            <person name="Prassinos A.J."/>
            <person name="Osborne J.D."/>
            <person name="Raviv Z."/>
            <person name="Balish M.F."/>
        </authorList>
    </citation>
    <scope>NUCLEOTIDE SEQUENCE [LARGE SCALE GENOMIC DNA]</scope>
    <source>
        <strain evidence="1 2">DK-CPA</strain>
    </source>
</reference>
<comment type="caution">
    <text evidence="1">The sequence shown here is derived from an EMBL/GenBank/DDBJ whole genome shotgun (WGS) entry which is preliminary data.</text>
</comment>
<gene>
    <name evidence="1" type="ORF">P271_12</name>
</gene>
<name>A0A084U2K2_MALIO</name>
<dbReference type="EMBL" id="AWQU01000089">
    <property type="protein sequence ID" value="KFB07188.1"/>
    <property type="molecule type" value="Genomic_DNA"/>
</dbReference>